<dbReference type="EMBL" id="JBHSBW010000013">
    <property type="protein sequence ID" value="MFC4212789.1"/>
    <property type="molecule type" value="Genomic_DNA"/>
</dbReference>
<dbReference type="InterPro" id="IPR036737">
    <property type="entry name" value="OmpA-like_sf"/>
</dbReference>
<evidence type="ECO:0000256" key="4">
    <source>
        <dbReference type="PROSITE-ProRule" id="PRU00473"/>
    </source>
</evidence>
<sequence length="102" mass="11631">MRPDAAKELDKLVKIFKDNPTIWIELGSHTDSRCNDEYNQQLSQRRASSAVQYIIDCGIDKNRISAMGYGESQLLNECSNGVKCSPADHQLNRRTEFKIVKQ</sequence>
<evidence type="ECO:0000313" key="7">
    <source>
        <dbReference type="Proteomes" id="UP001595789"/>
    </source>
</evidence>
<reference evidence="7" key="1">
    <citation type="journal article" date="2019" name="Int. J. Syst. Evol. Microbiol.">
        <title>The Global Catalogue of Microorganisms (GCM) 10K type strain sequencing project: providing services to taxonomists for standard genome sequencing and annotation.</title>
        <authorList>
            <consortium name="The Broad Institute Genomics Platform"/>
            <consortium name="The Broad Institute Genome Sequencing Center for Infectious Disease"/>
            <person name="Wu L."/>
            <person name="Ma J."/>
        </authorList>
    </citation>
    <scope>NUCLEOTIDE SEQUENCE [LARGE SCALE GENOMIC DNA]</scope>
    <source>
        <strain evidence="7">CCM 8691</strain>
    </source>
</reference>
<dbReference type="PRINTS" id="PR01021">
    <property type="entry name" value="OMPADOMAIN"/>
</dbReference>
<evidence type="ECO:0000256" key="1">
    <source>
        <dbReference type="ARBA" id="ARBA00004442"/>
    </source>
</evidence>
<dbReference type="PANTHER" id="PTHR30329:SF21">
    <property type="entry name" value="LIPOPROTEIN YIAD-RELATED"/>
    <property type="match status" value="1"/>
</dbReference>
<gene>
    <name evidence="6" type="ORF">ACFOWA_16455</name>
</gene>
<organism evidence="6 7">
    <name type="scientific">Pedobacter lithocola</name>
    <dbReference type="NCBI Taxonomy" id="1908239"/>
    <lineage>
        <taxon>Bacteria</taxon>
        <taxon>Pseudomonadati</taxon>
        <taxon>Bacteroidota</taxon>
        <taxon>Sphingobacteriia</taxon>
        <taxon>Sphingobacteriales</taxon>
        <taxon>Sphingobacteriaceae</taxon>
        <taxon>Pedobacter</taxon>
    </lineage>
</organism>
<name>A0ABV8PEU9_9SPHI</name>
<accession>A0ABV8PEU9</accession>
<keyword evidence="2 4" id="KW-0472">Membrane</keyword>
<dbReference type="Pfam" id="PF00691">
    <property type="entry name" value="OmpA"/>
    <property type="match status" value="1"/>
</dbReference>
<protein>
    <submittedName>
        <fullName evidence="6">OmpA family protein</fullName>
    </submittedName>
</protein>
<dbReference type="RefSeq" id="WP_378987747.1">
    <property type="nucleotide sequence ID" value="NZ_JBHSBW010000013.1"/>
</dbReference>
<dbReference type="InterPro" id="IPR006665">
    <property type="entry name" value="OmpA-like"/>
</dbReference>
<comment type="subcellular location">
    <subcellularLocation>
        <location evidence="1">Cell outer membrane</location>
    </subcellularLocation>
</comment>
<dbReference type="PROSITE" id="PS51123">
    <property type="entry name" value="OMPA_2"/>
    <property type="match status" value="1"/>
</dbReference>
<dbReference type="InterPro" id="IPR050330">
    <property type="entry name" value="Bact_OuterMem_StrucFunc"/>
</dbReference>
<feature type="domain" description="OmpA-like" evidence="5">
    <location>
        <begin position="1"/>
        <end position="102"/>
    </location>
</feature>
<dbReference type="InterPro" id="IPR006664">
    <property type="entry name" value="OMP_bac"/>
</dbReference>
<dbReference type="CDD" id="cd07185">
    <property type="entry name" value="OmpA_C-like"/>
    <property type="match status" value="1"/>
</dbReference>
<evidence type="ECO:0000313" key="6">
    <source>
        <dbReference type="EMBL" id="MFC4212789.1"/>
    </source>
</evidence>
<proteinExistence type="predicted"/>
<dbReference type="SUPFAM" id="SSF103088">
    <property type="entry name" value="OmpA-like"/>
    <property type="match status" value="1"/>
</dbReference>
<evidence type="ECO:0000259" key="5">
    <source>
        <dbReference type="PROSITE" id="PS51123"/>
    </source>
</evidence>
<evidence type="ECO:0000256" key="3">
    <source>
        <dbReference type="ARBA" id="ARBA00023237"/>
    </source>
</evidence>
<keyword evidence="7" id="KW-1185">Reference proteome</keyword>
<evidence type="ECO:0000256" key="2">
    <source>
        <dbReference type="ARBA" id="ARBA00023136"/>
    </source>
</evidence>
<dbReference type="Gene3D" id="3.30.1330.60">
    <property type="entry name" value="OmpA-like domain"/>
    <property type="match status" value="1"/>
</dbReference>
<comment type="caution">
    <text evidence="6">The sequence shown here is derived from an EMBL/GenBank/DDBJ whole genome shotgun (WGS) entry which is preliminary data.</text>
</comment>
<keyword evidence="3" id="KW-0998">Cell outer membrane</keyword>
<dbReference type="PANTHER" id="PTHR30329">
    <property type="entry name" value="STATOR ELEMENT OF FLAGELLAR MOTOR COMPLEX"/>
    <property type="match status" value="1"/>
</dbReference>
<dbReference type="Proteomes" id="UP001595789">
    <property type="component" value="Unassembled WGS sequence"/>
</dbReference>